<dbReference type="PANTHER" id="PTHR30173:SF43">
    <property type="entry name" value="ECF RNA POLYMERASE SIGMA FACTOR SIGI-RELATED"/>
    <property type="match status" value="1"/>
</dbReference>
<evidence type="ECO:0000313" key="10">
    <source>
        <dbReference type="Proteomes" id="UP000433071"/>
    </source>
</evidence>
<evidence type="ECO:0000256" key="4">
    <source>
        <dbReference type="ARBA" id="ARBA00023082"/>
    </source>
</evidence>
<evidence type="ECO:0000256" key="6">
    <source>
        <dbReference type="SAM" id="MobiDB-lite"/>
    </source>
</evidence>
<comment type="similarity">
    <text evidence="1">Belongs to the sigma-70 factor family. ECF subfamily.</text>
</comment>
<dbReference type="PANTHER" id="PTHR30173">
    <property type="entry name" value="SIGMA 19 FACTOR"/>
    <property type="match status" value="1"/>
</dbReference>
<dbReference type="SUPFAM" id="SSF54427">
    <property type="entry name" value="NTF2-like"/>
    <property type="match status" value="1"/>
</dbReference>
<evidence type="ECO:0000256" key="3">
    <source>
        <dbReference type="ARBA" id="ARBA00023015"/>
    </source>
</evidence>
<sequence>MTDDPERDAHGTDAREDDGDGDPRDDARAELADVIDERRRLLALAYRMLGTTGEAEDAVQETYVRWYRMSDAERDAIANPAGWLTRVAGRVCLDLLGTARARRERYVGPWLPEPLPAGYFAAGSGAAATSAPAVSAGVAGGSVTAQTDAAPDPLDRVTLDEAVSSALLVVLEAMTPPERVSFVLHDVFAVPFPEIAEIVGRSPAAVRQLATSARRRVAAERSRQVSRAEHDAVVAAFAAATQAGDLAALTRVLDPDVTLRSDGGGLVSAARKPVFGAENVARFLLGLLAKNPADRVEPTATTDGTGFAVLRDGVVIGVVNLNVVAGRVADLWIVMNPEKLGAWRD</sequence>
<dbReference type="NCBIfam" id="TIGR02937">
    <property type="entry name" value="sigma70-ECF"/>
    <property type="match status" value="1"/>
</dbReference>
<dbReference type="NCBIfam" id="NF007214">
    <property type="entry name" value="PRK09636.1"/>
    <property type="match status" value="1"/>
</dbReference>
<dbReference type="SUPFAM" id="SSF88659">
    <property type="entry name" value="Sigma3 and sigma4 domains of RNA polymerase sigma factors"/>
    <property type="match status" value="1"/>
</dbReference>
<dbReference type="GO" id="GO:0003677">
    <property type="term" value="F:DNA binding"/>
    <property type="evidence" value="ECO:0007669"/>
    <property type="project" value="InterPro"/>
</dbReference>
<dbReference type="OrthoDB" id="3211555at2"/>
<reference evidence="9 10" key="1">
    <citation type="submission" date="2019-11" db="EMBL/GenBank/DDBJ databases">
        <title>Agromyces kandeliae sp. nov., isolated from mangrove soil.</title>
        <authorList>
            <person name="Wang R."/>
        </authorList>
    </citation>
    <scope>NUCLEOTIDE SEQUENCE [LARGE SCALE GENOMIC DNA]</scope>
    <source>
        <strain evidence="9 10">JCM 11433</strain>
    </source>
</reference>
<dbReference type="InterPro" id="IPR013249">
    <property type="entry name" value="RNA_pol_sigma70_r4_t2"/>
</dbReference>
<dbReference type="Gene3D" id="3.10.450.50">
    <property type="match status" value="1"/>
</dbReference>
<protein>
    <submittedName>
        <fullName evidence="9">Sigma-70 family RNA polymerase sigma factor</fullName>
    </submittedName>
</protein>
<keyword evidence="10" id="KW-1185">Reference proteome</keyword>
<dbReference type="Gene3D" id="1.10.1740.10">
    <property type="match status" value="1"/>
</dbReference>
<evidence type="ECO:0000256" key="2">
    <source>
        <dbReference type="ARBA" id="ARBA00011344"/>
    </source>
</evidence>
<dbReference type="EMBL" id="WMLB01000042">
    <property type="protein sequence ID" value="MTH70120.1"/>
    <property type="molecule type" value="Genomic_DNA"/>
</dbReference>
<comment type="caution">
    <text evidence="9">The sequence shown here is derived from an EMBL/GenBank/DDBJ whole genome shotgun (WGS) entry which is preliminary data.</text>
</comment>
<evidence type="ECO:0000313" key="9">
    <source>
        <dbReference type="EMBL" id="MTH70120.1"/>
    </source>
</evidence>
<feature type="region of interest" description="Disordered" evidence="6">
    <location>
        <begin position="1"/>
        <end position="27"/>
    </location>
</feature>
<dbReference type="GO" id="GO:0016987">
    <property type="term" value="F:sigma factor activity"/>
    <property type="evidence" value="ECO:0007669"/>
    <property type="project" value="UniProtKB-KW"/>
</dbReference>
<evidence type="ECO:0000259" key="8">
    <source>
        <dbReference type="Pfam" id="PF08281"/>
    </source>
</evidence>
<dbReference type="Gene3D" id="1.10.10.10">
    <property type="entry name" value="Winged helix-like DNA-binding domain superfamily/Winged helix DNA-binding domain"/>
    <property type="match status" value="1"/>
</dbReference>
<dbReference type="Pfam" id="PF08281">
    <property type="entry name" value="Sigma70_r4_2"/>
    <property type="match status" value="1"/>
</dbReference>
<dbReference type="InterPro" id="IPR032710">
    <property type="entry name" value="NTF2-like_dom_sf"/>
</dbReference>
<dbReference type="InterPro" id="IPR014284">
    <property type="entry name" value="RNA_pol_sigma-70_dom"/>
</dbReference>
<keyword evidence="3" id="KW-0805">Transcription regulation</keyword>
<dbReference type="InterPro" id="IPR013324">
    <property type="entry name" value="RNA_pol_sigma_r3/r4-like"/>
</dbReference>
<dbReference type="Pfam" id="PF04542">
    <property type="entry name" value="Sigma70_r2"/>
    <property type="match status" value="1"/>
</dbReference>
<dbReference type="AlphaFoldDB" id="A0A6I3M667"/>
<evidence type="ECO:0000259" key="7">
    <source>
        <dbReference type="Pfam" id="PF04542"/>
    </source>
</evidence>
<proteinExistence type="inferred from homology"/>
<organism evidence="9 10">
    <name type="scientific">Agromyces bracchium</name>
    <dbReference type="NCBI Taxonomy" id="88376"/>
    <lineage>
        <taxon>Bacteria</taxon>
        <taxon>Bacillati</taxon>
        <taxon>Actinomycetota</taxon>
        <taxon>Actinomycetes</taxon>
        <taxon>Micrococcales</taxon>
        <taxon>Microbacteriaceae</taxon>
        <taxon>Agromyces</taxon>
    </lineage>
</organism>
<keyword evidence="4" id="KW-0731">Sigma factor</keyword>
<comment type="subunit">
    <text evidence="2">Interacts transiently with the RNA polymerase catalytic core formed by RpoA, RpoB, RpoC and RpoZ (2 alpha, 1 beta, 1 beta' and 1 omega subunit) to form the RNA polymerase holoenzyme that can initiate transcription.</text>
</comment>
<evidence type="ECO:0000256" key="1">
    <source>
        <dbReference type="ARBA" id="ARBA00010641"/>
    </source>
</evidence>
<name>A0A6I3M667_9MICO</name>
<dbReference type="InterPro" id="IPR007627">
    <property type="entry name" value="RNA_pol_sigma70_r2"/>
</dbReference>
<keyword evidence="5" id="KW-0804">Transcription</keyword>
<feature type="domain" description="RNA polymerase sigma-70 region 2" evidence="7">
    <location>
        <begin position="38"/>
        <end position="99"/>
    </location>
</feature>
<dbReference type="InterPro" id="IPR052704">
    <property type="entry name" value="ECF_Sigma-70_Domain"/>
</dbReference>
<feature type="domain" description="RNA polymerase sigma factor 70 region 4 type 2" evidence="8">
    <location>
        <begin position="166"/>
        <end position="216"/>
    </location>
</feature>
<dbReference type="InterPro" id="IPR013325">
    <property type="entry name" value="RNA_pol_sigma_r2"/>
</dbReference>
<dbReference type="SUPFAM" id="SSF88946">
    <property type="entry name" value="Sigma2 domain of RNA polymerase sigma factors"/>
    <property type="match status" value="1"/>
</dbReference>
<dbReference type="GO" id="GO:0006352">
    <property type="term" value="P:DNA-templated transcription initiation"/>
    <property type="evidence" value="ECO:0007669"/>
    <property type="project" value="InterPro"/>
</dbReference>
<accession>A0A6I3M667</accession>
<evidence type="ECO:0000256" key="5">
    <source>
        <dbReference type="ARBA" id="ARBA00023163"/>
    </source>
</evidence>
<dbReference type="Proteomes" id="UP000433071">
    <property type="component" value="Unassembled WGS sequence"/>
</dbReference>
<gene>
    <name evidence="9" type="ORF">GJ743_17255</name>
</gene>
<dbReference type="InterPro" id="IPR036388">
    <property type="entry name" value="WH-like_DNA-bd_sf"/>
</dbReference>
<dbReference type="RefSeq" id="WP_155053140.1">
    <property type="nucleotide sequence ID" value="NZ_BAAAIB010000010.1"/>
</dbReference>